<sequence>MKQFFIVEPLVDPVSMRLRGVEILTRFQDQYGKFYPPDTVIQSMSNEERCLLLREQVTAIKEKNDFFTKNNLLCSLNVNRDMIECINRTPEEDCLLKGMNYVRLEISESLATCELHTRTKLIEALCTRFGKVWLDDLGAGYCDISMVDASQYELIKIDREYFWREAKKEQPFKGLILYKNKCNKIVFEGVETDEQLELARRLEVWGVQGYLFNSCKLIDIESLALRYD</sequence>
<dbReference type="SMART" id="SM00052">
    <property type="entry name" value="EAL"/>
    <property type="match status" value="1"/>
</dbReference>
<dbReference type="InterPro" id="IPR035919">
    <property type="entry name" value="EAL_sf"/>
</dbReference>
<dbReference type="InterPro" id="IPR001633">
    <property type="entry name" value="EAL_dom"/>
</dbReference>
<dbReference type="Proteomes" id="UP000017391">
    <property type="component" value="Unassembled WGS sequence"/>
</dbReference>
<accession>A0ABC9UDB4</accession>
<dbReference type="SUPFAM" id="SSF141868">
    <property type="entry name" value="EAL domain-like"/>
    <property type="match status" value="1"/>
</dbReference>
<dbReference type="EMBL" id="AYIP01000009">
    <property type="protein sequence ID" value="ESM33115.1"/>
    <property type="molecule type" value="Genomic_DNA"/>
</dbReference>
<dbReference type="PROSITE" id="PS50883">
    <property type="entry name" value="EAL"/>
    <property type="match status" value="1"/>
</dbReference>
<feature type="domain" description="EAL" evidence="1">
    <location>
        <begin position="1"/>
        <end position="228"/>
    </location>
</feature>
<name>A0ABC9UDB4_ENTAS</name>
<evidence type="ECO:0000313" key="2">
    <source>
        <dbReference type="EMBL" id="ESM33115.1"/>
    </source>
</evidence>
<comment type="caution">
    <text evidence="2">The sequence shown here is derived from an EMBL/GenBank/DDBJ whole genome shotgun (WGS) entry which is preliminary data.</text>
</comment>
<dbReference type="Pfam" id="PF00563">
    <property type="entry name" value="EAL"/>
    <property type="match status" value="1"/>
</dbReference>
<evidence type="ECO:0000259" key="1">
    <source>
        <dbReference type="PROSITE" id="PS50883"/>
    </source>
</evidence>
<dbReference type="InterPro" id="IPR050706">
    <property type="entry name" value="Cyclic-di-GMP_PDE-like"/>
</dbReference>
<dbReference type="PANTHER" id="PTHR33121">
    <property type="entry name" value="CYCLIC DI-GMP PHOSPHODIESTERASE PDEF"/>
    <property type="match status" value="1"/>
</dbReference>
<gene>
    <name evidence="2" type="ORF">L402_02760</name>
</gene>
<reference evidence="3" key="1">
    <citation type="submission" date="2013-09" db="EMBL/GenBank/DDBJ databases">
        <title>The Genome Sequence of Enterobacter cloacae BWH 31.</title>
        <authorList>
            <consortium name="The Broad Institute Genomics Platform"/>
            <consortium name="The Broad Institute Genome Sequencing Center for Infectious Disease"/>
            <person name="Murphy C."/>
            <person name="Cosimi L."/>
            <person name="Cerqueira G."/>
            <person name="Feldgarden M."/>
            <person name="Hung D."/>
            <person name="Onderdonk A.B."/>
            <person name="Ferraro M.J."/>
            <person name="Hooper D."/>
            <person name="Dekker J."/>
            <person name="O'Brien T."/>
            <person name="Huang S."/>
            <person name="Quan V."/>
            <person name="Ernst C."/>
            <person name="Delaney M."/>
            <person name="DuBois A."/>
            <person name="Young S.K."/>
            <person name="Zeng Q."/>
            <person name="Gargeya S."/>
            <person name="Fitzgerald M."/>
            <person name="Abouelleil A."/>
            <person name="Alvarado L."/>
            <person name="Berlin A.M."/>
            <person name="Chapman S.B."/>
            <person name="Gainer-Dewar J."/>
            <person name="Goldberg J."/>
            <person name="Gnerre S."/>
            <person name="Griggs A."/>
            <person name="Gujja S."/>
            <person name="Hansen M."/>
            <person name="Howarth C."/>
            <person name="Imamovic A."/>
            <person name="Ireland A."/>
            <person name="Larimer J."/>
            <person name="McCowan C."/>
            <person name="Murphy C."/>
            <person name="Pearson M."/>
            <person name="Poon T.W."/>
            <person name="Priest M."/>
            <person name="Roberts A."/>
            <person name="Saif S."/>
            <person name="Shea T."/>
            <person name="Sykes S."/>
            <person name="Wortman J."/>
            <person name="Nusbaum C."/>
            <person name="Birren B."/>
        </authorList>
    </citation>
    <scope>NUCLEOTIDE SEQUENCE [LARGE SCALE GENOMIC DNA]</scope>
    <source>
        <strain evidence="3">BWH 31</strain>
    </source>
</reference>
<dbReference type="AlphaFoldDB" id="A0ABC9UDB4"/>
<evidence type="ECO:0000313" key="3">
    <source>
        <dbReference type="Proteomes" id="UP000017391"/>
    </source>
</evidence>
<dbReference type="RefSeq" id="WP_023310818.1">
    <property type="nucleotide sequence ID" value="NZ_CAIZTE010000008.1"/>
</dbReference>
<dbReference type="PANTHER" id="PTHR33121:SF79">
    <property type="entry name" value="CYCLIC DI-GMP PHOSPHODIESTERASE PDED-RELATED"/>
    <property type="match status" value="1"/>
</dbReference>
<organism evidence="2 3">
    <name type="scientific">Enterobacter asburiae</name>
    <dbReference type="NCBI Taxonomy" id="61645"/>
    <lineage>
        <taxon>Bacteria</taxon>
        <taxon>Pseudomonadati</taxon>
        <taxon>Pseudomonadota</taxon>
        <taxon>Gammaproteobacteria</taxon>
        <taxon>Enterobacterales</taxon>
        <taxon>Enterobacteriaceae</taxon>
        <taxon>Enterobacter</taxon>
        <taxon>Enterobacter cloacae complex</taxon>
    </lineage>
</organism>
<proteinExistence type="predicted"/>
<protein>
    <recommendedName>
        <fullName evidence="1">EAL domain-containing protein</fullName>
    </recommendedName>
</protein>
<dbReference type="Gene3D" id="3.20.20.450">
    <property type="entry name" value="EAL domain"/>
    <property type="match status" value="1"/>
</dbReference>